<dbReference type="EMBL" id="JABMIG020000318">
    <property type="protein sequence ID" value="KAL3781394.1"/>
    <property type="molecule type" value="Genomic_DNA"/>
</dbReference>
<comment type="subcellular location">
    <subcellularLocation>
        <location evidence="1">Nucleus</location>
    </subcellularLocation>
</comment>
<keyword evidence="3" id="KW-0677">Repeat</keyword>
<gene>
    <name evidence="10" type="ORF">HJC23_001597</name>
</gene>
<dbReference type="Pfam" id="PF08790">
    <property type="entry name" value="zf-LYAR"/>
    <property type="match status" value="1"/>
</dbReference>
<feature type="compositionally biased region" description="Polar residues" evidence="8">
    <location>
        <begin position="165"/>
        <end position="179"/>
    </location>
</feature>
<dbReference type="InterPro" id="IPR014898">
    <property type="entry name" value="Znf_C2H2_LYAR"/>
</dbReference>
<evidence type="ECO:0000256" key="2">
    <source>
        <dbReference type="ARBA" id="ARBA00022723"/>
    </source>
</evidence>
<accession>A0ABD3P1F5</accession>
<evidence type="ECO:0000256" key="7">
    <source>
        <dbReference type="PROSITE-ProRule" id="PRU01145"/>
    </source>
</evidence>
<dbReference type="GO" id="GO:0008270">
    <property type="term" value="F:zinc ion binding"/>
    <property type="evidence" value="ECO:0007669"/>
    <property type="project" value="UniProtKB-KW"/>
</dbReference>
<name>A0ABD3P1F5_9STRA</name>
<evidence type="ECO:0000256" key="3">
    <source>
        <dbReference type="ARBA" id="ARBA00022737"/>
    </source>
</evidence>
<evidence type="ECO:0000256" key="1">
    <source>
        <dbReference type="ARBA" id="ARBA00004123"/>
    </source>
</evidence>
<dbReference type="GO" id="GO:0005634">
    <property type="term" value="C:nucleus"/>
    <property type="evidence" value="ECO:0007669"/>
    <property type="project" value="UniProtKB-SubCell"/>
</dbReference>
<reference evidence="10 11" key="1">
    <citation type="journal article" date="2020" name="G3 (Bethesda)">
        <title>Improved Reference Genome for Cyclotella cryptica CCMP332, a Model for Cell Wall Morphogenesis, Salinity Adaptation, and Lipid Production in Diatoms (Bacillariophyta).</title>
        <authorList>
            <person name="Roberts W.R."/>
            <person name="Downey K.M."/>
            <person name="Ruck E.C."/>
            <person name="Traller J.C."/>
            <person name="Alverson A.J."/>
        </authorList>
    </citation>
    <scope>NUCLEOTIDE SEQUENCE [LARGE SCALE GENOMIC DNA]</scope>
    <source>
        <strain evidence="10 11">CCMP332</strain>
    </source>
</reference>
<evidence type="ECO:0000313" key="11">
    <source>
        <dbReference type="Proteomes" id="UP001516023"/>
    </source>
</evidence>
<evidence type="ECO:0000256" key="4">
    <source>
        <dbReference type="ARBA" id="ARBA00022771"/>
    </source>
</evidence>
<dbReference type="PANTHER" id="PTHR13100:SF10">
    <property type="entry name" value="CELL GROWTH-REGULATING NUCLEOLAR PROTEIN"/>
    <property type="match status" value="1"/>
</dbReference>
<sequence length="293" mass="33524">MVFFVCDGCNETLKKNKVDAHAAKCRDCYAVSCVDCSVSFPGDDYRSHTSCITEAERYEKTVFRGVRKSDQSTASTRKALTKQEKWTQTIQRAADTAPPSLKSYMDQLTMLENIPTKEKQFRNFAANSLRLKKNDDRITTHIWEWLMKQKSDDQSNSDEKKHPSNQDAIATAPASTIPSDTKREKANAEPTQLVSDNDDTPSDTNVPSHASVKKILKKALKKASNHKLKFKVLRQTVKETLYQKADDTMKSQLEQIGRKKWKEIVQRVVEENPDRMKLDGKSVQWRECDSSRR</sequence>
<keyword evidence="4 7" id="KW-0863">Zinc-finger</keyword>
<dbReference type="InterPro" id="IPR039999">
    <property type="entry name" value="LYAR"/>
</dbReference>
<keyword evidence="6" id="KW-0539">Nucleus</keyword>
<feature type="domain" description="Zinc finger C2H2 LYAR-type" evidence="9">
    <location>
        <begin position="31"/>
        <end position="58"/>
    </location>
</feature>
<organism evidence="10 11">
    <name type="scientific">Cyclotella cryptica</name>
    <dbReference type="NCBI Taxonomy" id="29204"/>
    <lineage>
        <taxon>Eukaryota</taxon>
        <taxon>Sar</taxon>
        <taxon>Stramenopiles</taxon>
        <taxon>Ochrophyta</taxon>
        <taxon>Bacillariophyta</taxon>
        <taxon>Coscinodiscophyceae</taxon>
        <taxon>Thalassiosirophycidae</taxon>
        <taxon>Stephanodiscales</taxon>
        <taxon>Stephanodiscaceae</taxon>
        <taxon>Cyclotella</taxon>
    </lineage>
</organism>
<evidence type="ECO:0000256" key="8">
    <source>
        <dbReference type="SAM" id="MobiDB-lite"/>
    </source>
</evidence>
<dbReference type="FunFam" id="3.30.1490.490:FF:000001">
    <property type="entry name" value="cell growth-regulating nucleolar protein-like"/>
    <property type="match status" value="1"/>
</dbReference>
<dbReference type="Gene3D" id="3.30.1490.490">
    <property type="match status" value="1"/>
</dbReference>
<dbReference type="InterPro" id="IPR036236">
    <property type="entry name" value="Znf_C2H2_sf"/>
</dbReference>
<keyword evidence="2" id="KW-0479">Metal-binding</keyword>
<dbReference type="Proteomes" id="UP001516023">
    <property type="component" value="Unassembled WGS sequence"/>
</dbReference>
<feature type="compositionally biased region" description="Basic and acidic residues" evidence="8">
    <location>
        <begin position="151"/>
        <end position="164"/>
    </location>
</feature>
<evidence type="ECO:0000256" key="5">
    <source>
        <dbReference type="ARBA" id="ARBA00022833"/>
    </source>
</evidence>
<evidence type="ECO:0000313" key="10">
    <source>
        <dbReference type="EMBL" id="KAL3781394.1"/>
    </source>
</evidence>
<keyword evidence="5" id="KW-0862">Zinc</keyword>
<evidence type="ECO:0000259" key="9">
    <source>
        <dbReference type="Pfam" id="PF08790"/>
    </source>
</evidence>
<comment type="caution">
    <text evidence="10">The sequence shown here is derived from an EMBL/GenBank/DDBJ whole genome shotgun (WGS) entry which is preliminary data.</text>
</comment>
<dbReference type="PROSITE" id="PS51804">
    <property type="entry name" value="ZF_C2HC_LYAR"/>
    <property type="match status" value="2"/>
</dbReference>
<dbReference type="PANTHER" id="PTHR13100">
    <property type="entry name" value="CELL GROWTH-REGULATING NUCLEOLAR PROTEIN LYAR"/>
    <property type="match status" value="1"/>
</dbReference>
<feature type="region of interest" description="Disordered" evidence="8">
    <location>
        <begin position="151"/>
        <end position="209"/>
    </location>
</feature>
<evidence type="ECO:0000256" key="6">
    <source>
        <dbReference type="ARBA" id="ARBA00023242"/>
    </source>
</evidence>
<dbReference type="AlphaFoldDB" id="A0ABD3P1F5"/>
<proteinExistence type="predicted"/>
<protein>
    <recommendedName>
        <fullName evidence="9">Zinc finger C2H2 LYAR-type domain-containing protein</fullName>
    </recommendedName>
</protein>
<dbReference type="SUPFAM" id="SSF57667">
    <property type="entry name" value="beta-beta-alpha zinc fingers"/>
    <property type="match status" value="2"/>
</dbReference>
<keyword evidence="11" id="KW-1185">Reference proteome</keyword>